<dbReference type="AlphaFoldDB" id="A0A9Q8SJW1"/>
<reference evidence="1" key="1">
    <citation type="journal article" date="2021" name="Mol. Plant Microbe Interact.">
        <title>Complete Genome Sequence of the Plant-Pathogenic Fungus Colletotrichum lupini.</title>
        <authorList>
            <person name="Baroncelli R."/>
            <person name="Pensec F."/>
            <person name="Da Lio D."/>
            <person name="Boufleur T."/>
            <person name="Vicente I."/>
            <person name="Sarrocco S."/>
            <person name="Picot A."/>
            <person name="Baraldi E."/>
            <person name="Sukno S."/>
            <person name="Thon M."/>
            <person name="Le Floch G."/>
        </authorList>
    </citation>
    <scope>NUCLEOTIDE SEQUENCE</scope>
    <source>
        <strain evidence="1">IMI 504893</strain>
    </source>
</reference>
<evidence type="ECO:0000313" key="1">
    <source>
        <dbReference type="EMBL" id="UQC77837.1"/>
    </source>
</evidence>
<dbReference type="EMBL" id="CP019474">
    <property type="protein sequence ID" value="UQC77837.1"/>
    <property type="molecule type" value="Genomic_DNA"/>
</dbReference>
<dbReference type="GeneID" id="73337342"/>
<keyword evidence="2" id="KW-1185">Reference proteome</keyword>
<accession>A0A9Q8SJW1</accession>
<sequence>MAEARVNLVSRAVTWLQRAFLAAVAGWHVGSGGEPFAVGSVSGGRRRDSAFLKRRERRDARPRISAIARRRLAFRI</sequence>
<name>A0A9Q8SJW1_9PEZI</name>
<organism evidence="1 2">
    <name type="scientific">Colletotrichum lupini</name>
    <dbReference type="NCBI Taxonomy" id="145971"/>
    <lineage>
        <taxon>Eukaryota</taxon>
        <taxon>Fungi</taxon>
        <taxon>Dikarya</taxon>
        <taxon>Ascomycota</taxon>
        <taxon>Pezizomycotina</taxon>
        <taxon>Sordariomycetes</taxon>
        <taxon>Hypocreomycetidae</taxon>
        <taxon>Glomerellales</taxon>
        <taxon>Glomerellaceae</taxon>
        <taxon>Colletotrichum</taxon>
        <taxon>Colletotrichum acutatum species complex</taxon>
    </lineage>
</organism>
<dbReference type="RefSeq" id="XP_049139475.1">
    <property type="nucleotide sequence ID" value="XM_049282332.1"/>
</dbReference>
<proteinExistence type="predicted"/>
<evidence type="ECO:0000313" key="2">
    <source>
        <dbReference type="Proteomes" id="UP000830671"/>
    </source>
</evidence>
<dbReference type="Proteomes" id="UP000830671">
    <property type="component" value="Chromosome 2"/>
</dbReference>
<protein>
    <submittedName>
        <fullName evidence="1">Uncharacterized protein</fullName>
    </submittedName>
</protein>
<dbReference type="KEGG" id="clup:CLUP02_03309"/>
<gene>
    <name evidence="1" type="ORF">CLUP02_03309</name>
</gene>